<evidence type="ECO:0000259" key="1">
    <source>
        <dbReference type="Pfam" id="PF18021"/>
    </source>
</evidence>
<feature type="domain" description="Agglutinin C-terminal" evidence="1">
    <location>
        <begin position="228"/>
        <end position="323"/>
    </location>
</feature>
<gene>
    <name evidence="2" type="ORF">BCO71033_06286</name>
</gene>
<dbReference type="Proteomes" id="UP000494109">
    <property type="component" value="Unassembled WGS sequence"/>
</dbReference>
<dbReference type="InterPro" id="IPR040600">
    <property type="entry name" value="Agglutinin_C"/>
</dbReference>
<dbReference type="SUPFAM" id="SSF54001">
    <property type="entry name" value="Cysteine proteinases"/>
    <property type="match status" value="1"/>
</dbReference>
<dbReference type="Pfam" id="PF18021">
    <property type="entry name" value="Agglutinin_C"/>
    <property type="match status" value="1"/>
</dbReference>
<reference evidence="2 3" key="1">
    <citation type="submission" date="2019-09" db="EMBL/GenBank/DDBJ databases">
        <authorList>
            <person name="Depoorter E."/>
        </authorList>
    </citation>
    <scope>NUCLEOTIDE SEQUENCE [LARGE SCALE GENOMIC DNA]</scope>
    <source>
        <strain evidence="2">R-71033</strain>
    </source>
</reference>
<evidence type="ECO:0000313" key="3">
    <source>
        <dbReference type="Proteomes" id="UP000494109"/>
    </source>
</evidence>
<name>A0A6P3BU57_9BURK</name>
<dbReference type="InterPro" id="IPR038765">
    <property type="entry name" value="Papain-like_cys_pep_sf"/>
</dbReference>
<evidence type="ECO:0000313" key="2">
    <source>
        <dbReference type="EMBL" id="VWD59096.1"/>
    </source>
</evidence>
<protein>
    <recommendedName>
        <fullName evidence="1">Agglutinin C-terminal domain-containing protein</fullName>
    </recommendedName>
</protein>
<organism evidence="2 3">
    <name type="scientific">Burkholderia contaminans</name>
    <dbReference type="NCBI Taxonomy" id="488447"/>
    <lineage>
        <taxon>Bacteria</taxon>
        <taxon>Pseudomonadati</taxon>
        <taxon>Pseudomonadota</taxon>
        <taxon>Betaproteobacteria</taxon>
        <taxon>Burkholderiales</taxon>
        <taxon>Burkholderiaceae</taxon>
        <taxon>Burkholderia</taxon>
        <taxon>Burkholderia cepacia complex</taxon>
    </lineage>
</organism>
<dbReference type="AlphaFoldDB" id="A0A6P3BU57"/>
<dbReference type="EMBL" id="CABVQS010000036">
    <property type="protein sequence ID" value="VWD59096.1"/>
    <property type="molecule type" value="Genomic_DNA"/>
</dbReference>
<sequence>MKNLPAVELPELFAKFRPGERRDIVSHFTPTIAQQAGITPHLSEPIPVELIDATTPYLLVDESNRILLANDRGVGAWQWAFVGSYSDYASYVLGTSFGSDPALNPAPLYLGPPQNTKYLQSNGSSSSWDWVFWADSSYKYPTVSLKTQAISSQTFKLIYKNNSTEMGLCADSGSWNWVYVGNTSSYTPLTLTARKFFLGYNDLKKLFAATWPNASITDWSFRVGDKDYELLHQSKAQQIYNDSGLSKYKWVEEVFDCDDFSYAYKAQASRVAYEDYKATGNAVQRSYASGVVFGRKPDGTAHAVNVFVDYTCTVKILEPQNGSIIDGKDWAYTPYFILF</sequence>
<dbReference type="Gene3D" id="3.30.460.70">
    <property type="match status" value="1"/>
</dbReference>
<proteinExistence type="predicted"/>
<dbReference type="RefSeq" id="WP_156814656.1">
    <property type="nucleotide sequence ID" value="NZ_CABVQS010000036.1"/>
</dbReference>
<accession>A0A6P3BU57</accession>